<feature type="compositionally biased region" description="Low complexity" evidence="1">
    <location>
        <begin position="18"/>
        <end position="31"/>
    </location>
</feature>
<feature type="compositionally biased region" description="Low complexity" evidence="1">
    <location>
        <begin position="71"/>
        <end position="83"/>
    </location>
</feature>
<reference evidence="2" key="1">
    <citation type="submission" date="2023-06" db="EMBL/GenBank/DDBJ databases">
        <title>Draft genome sequence of Nocardioides sp. SOB72.</title>
        <authorList>
            <person name="Zhang G."/>
        </authorList>
    </citation>
    <scope>NUCLEOTIDE SEQUENCE</scope>
    <source>
        <strain evidence="2">SOB72</strain>
    </source>
</reference>
<feature type="compositionally biased region" description="Basic and acidic residues" evidence="1">
    <location>
        <begin position="91"/>
        <end position="102"/>
    </location>
</feature>
<dbReference type="Proteomes" id="UP001168537">
    <property type="component" value="Unassembled WGS sequence"/>
</dbReference>
<proteinExistence type="predicted"/>
<comment type="caution">
    <text evidence="2">The sequence shown here is derived from an EMBL/GenBank/DDBJ whole genome shotgun (WGS) entry which is preliminary data.</text>
</comment>
<evidence type="ECO:0000313" key="2">
    <source>
        <dbReference type="EMBL" id="MDN4159938.1"/>
    </source>
</evidence>
<dbReference type="RefSeq" id="WP_300958804.1">
    <property type="nucleotide sequence ID" value="NZ_JAUHJR010000001.1"/>
</dbReference>
<name>A0ABT8EP67_9ACTN</name>
<protein>
    <recommendedName>
        <fullName evidence="4">Sugar ABC transporter ATPase</fullName>
    </recommendedName>
</protein>
<evidence type="ECO:0000313" key="3">
    <source>
        <dbReference type="Proteomes" id="UP001168537"/>
    </source>
</evidence>
<keyword evidence="3" id="KW-1185">Reference proteome</keyword>
<feature type="region of interest" description="Disordered" evidence="1">
    <location>
        <begin position="1"/>
        <end position="102"/>
    </location>
</feature>
<evidence type="ECO:0000256" key="1">
    <source>
        <dbReference type="SAM" id="MobiDB-lite"/>
    </source>
</evidence>
<dbReference type="EMBL" id="JAUHJR010000001">
    <property type="protein sequence ID" value="MDN4159938.1"/>
    <property type="molecule type" value="Genomic_DNA"/>
</dbReference>
<sequence length="102" mass="10658">MSEETRTDTGTGELAAMPEPQIEPGEPQPGGADAIEDDAPVTEQRTIPDLTPDENPAIDDSTPDTLQEQMSGTEDTSTEATEASPEEAGEKDEGAAEQGKAE</sequence>
<organism evidence="2 3">
    <name type="scientific">Nocardioides abyssi</name>
    <dbReference type="NCBI Taxonomy" id="3058370"/>
    <lineage>
        <taxon>Bacteria</taxon>
        <taxon>Bacillati</taxon>
        <taxon>Actinomycetota</taxon>
        <taxon>Actinomycetes</taxon>
        <taxon>Propionibacteriales</taxon>
        <taxon>Nocardioidaceae</taxon>
        <taxon>Nocardioides</taxon>
    </lineage>
</organism>
<gene>
    <name evidence="2" type="ORF">QWY29_01120</name>
</gene>
<evidence type="ECO:0008006" key="4">
    <source>
        <dbReference type="Google" id="ProtNLM"/>
    </source>
</evidence>
<accession>A0ABT8EP67</accession>